<proteinExistence type="predicted"/>
<evidence type="ECO:0000256" key="1">
    <source>
        <dbReference type="SAM" id="MobiDB-lite"/>
    </source>
</evidence>
<feature type="compositionally biased region" description="Low complexity" evidence="1">
    <location>
        <begin position="70"/>
        <end position="81"/>
    </location>
</feature>
<feature type="region of interest" description="Disordered" evidence="1">
    <location>
        <begin position="1"/>
        <end position="81"/>
    </location>
</feature>
<feature type="compositionally biased region" description="Low complexity" evidence="1">
    <location>
        <begin position="28"/>
        <end position="39"/>
    </location>
</feature>
<dbReference type="AlphaFoldDB" id="A0A367EHE9"/>
<dbReference type="Proteomes" id="UP000252914">
    <property type="component" value="Unassembled WGS sequence"/>
</dbReference>
<protein>
    <submittedName>
        <fullName evidence="2">Uncharacterized protein</fullName>
    </submittedName>
</protein>
<name>A0A367EHE9_9ACTN</name>
<comment type="caution">
    <text evidence="2">The sequence shown here is derived from an EMBL/GenBank/DDBJ whole genome shotgun (WGS) entry which is preliminary data.</text>
</comment>
<dbReference type="EMBL" id="QOIN01000060">
    <property type="protein sequence ID" value="RCG16777.1"/>
    <property type="molecule type" value="Genomic_DNA"/>
</dbReference>
<feature type="compositionally biased region" description="Basic residues" evidence="1">
    <location>
        <begin position="52"/>
        <end position="69"/>
    </location>
</feature>
<evidence type="ECO:0000313" key="3">
    <source>
        <dbReference type="Proteomes" id="UP000252914"/>
    </source>
</evidence>
<reference evidence="2 3" key="1">
    <citation type="submission" date="2018-06" db="EMBL/GenBank/DDBJ databases">
        <title>Streptomyces reniochalinae sp. nov. and Streptomyces diacarnus sp. nov. from marine sponges.</title>
        <authorList>
            <person name="Li L."/>
        </authorList>
    </citation>
    <scope>NUCLEOTIDE SEQUENCE [LARGE SCALE GENOMIC DNA]</scope>
    <source>
        <strain evidence="2 3">LHW51701</strain>
    </source>
</reference>
<sequence>MGRSTRPSTRPRPRWRRRRARRRRSSRGGRPPRGCGSHRNSGRSRPGMWPRGWRKSSRACGTPRRRTRLRTTAPRPTWTDW</sequence>
<organism evidence="2 3">
    <name type="scientific">Streptomyces diacarni</name>
    <dbReference type="NCBI Taxonomy" id="2800381"/>
    <lineage>
        <taxon>Bacteria</taxon>
        <taxon>Bacillati</taxon>
        <taxon>Actinomycetota</taxon>
        <taxon>Actinomycetes</taxon>
        <taxon>Kitasatosporales</taxon>
        <taxon>Streptomycetaceae</taxon>
        <taxon>Streptomyces</taxon>
    </lineage>
</organism>
<keyword evidence="3" id="KW-1185">Reference proteome</keyword>
<evidence type="ECO:0000313" key="2">
    <source>
        <dbReference type="EMBL" id="RCG16777.1"/>
    </source>
</evidence>
<feature type="compositionally biased region" description="Basic residues" evidence="1">
    <location>
        <begin position="9"/>
        <end position="27"/>
    </location>
</feature>
<gene>
    <name evidence="2" type="ORF">DTL70_28545</name>
</gene>
<accession>A0A367EHE9</accession>